<name>A0A5M8Q5D3_9BACT</name>
<dbReference type="GO" id="GO:0004754">
    <property type="term" value="F:saccharopine dehydrogenase (NAD+, L-lysine-forming) activity"/>
    <property type="evidence" value="ECO:0007669"/>
    <property type="project" value="UniProtKB-EC"/>
</dbReference>
<evidence type="ECO:0000313" key="16">
    <source>
        <dbReference type="Proteomes" id="UP000323866"/>
    </source>
</evidence>
<dbReference type="OrthoDB" id="1141481at2"/>
<dbReference type="RefSeq" id="WP_149100123.1">
    <property type="nucleotide sequence ID" value="NZ_BMMG01000007.1"/>
</dbReference>
<dbReference type="InterPro" id="IPR007698">
    <property type="entry name" value="AlaDH/PNT_NAD(H)-bd"/>
</dbReference>
<evidence type="ECO:0000256" key="8">
    <source>
        <dbReference type="ARBA" id="ARBA00033228"/>
    </source>
</evidence>
<reference evidence="14 16" key="1">
    <citation type="submission" date="2019-07" db="EMBL/GenBank/DDBJ databases">
        <authorList>
            <person name="Qu J.-H."/>
        </authorList>
    </citation>
    <scope>NUCLEOTIDE SEQUENCE [LARGE SCALE GENOMIC DNA]</scope>
    <source>
        <strain evidence="14 16">MDT1-10-3</strain>
    </source>
</reference>
<evidence type="ECO:0000313" key="14">
    <source>
        <dbReference type="EMBL" id="KAA6431095.1"/>
    </source>
</evidence>
<evidence type="ECO:0000256" key="7">
    <source>
        <dbReference type="ARBA" id="ARBA00023157"/>
    </source>
</evidence>
<dbReference type="Proteomes" id="UP001570846">
    <property type="component" value="Unassembled WGS sequence"/>
</dbReference>
<keyword evidence="6" id="KW-0560">Oxidoreductase</keyword>
<organism evidence="14 16">
    <name type="scientific">Rufibacter glacialis</name>
    <dbReference type="NCBI Taxonomy" id="1259555"/>
    <lineage>
        <taxon>Bacteria</taxon>
        <taxon>Pseudomonadati</taxon>
        <taxon>Bacteroidota</taxon>
        <taxon>Cytophagia</taxon>
        <taxon>Cytophagales</taxon>
        <taxon>Hymenobacteraceae</taxon>
        <taxon>Rufibacter</taxon>
    </lineage>
</organism>
<evidence type="ECO:0000256" key="1">
    <source>
        <dbReference type="ARBA" id="ARBA00004884"/>
    </source>
</evidence>
<comment type="catalytic activity">
    <reaction evidence="9">
        <text>L-saccharopine + NAD(+) + H2O = L-lysine + 2-oxoglutarate + NADH + H(+)</text>
        <dbReference type="Rhea" id="RHEA:12440"/>
        <dbReference type="ChEBI" id="CHEBI:15377"/>
        <dbReference type="ChEBI" id="CHEBI:15378"/>
        <dbReference type="ChEBI" id="CHEBI:16810"/>
        <dbReference type="ChEBI" id="CHEBI:32551"/>
        <dbReference type="ChEBI" id="CHEBI:57540"/>
        <dbReference type="ChEBI" id="CHEBI:57945"/>
        <dbReference type="ChEBI" id="CHEBI:57951"/>
        <dbReference type="EC" id="1.5.1.7"/>
    </reaction>
</comment>
<comment type="pathway">
    <text evidence="1">Amino-acid biosynthesis; L-lysine biosynthesis via AAA pathway; L-lysine from L-alpha-aminoadipate (fungal route): step 3/3.</text>
</comment>
<evidence type="ECO:0000256" key="10">
    <source>
        <dbReference type="PIRSR" id="PIRSR018250-1"/>
    </source>
</evidence>
<dbReference type="SMART" id="SM01003">
    <property type="entry name" value="AlaDh_PNT_N"/>
    <property type="match status" value="1"/>
</dbReference>
<feature type="binding site" evidence="11">
    <location>
        <position position="271"/>
    </location>
    <ligand>
        <name>NAD(+)</name>
        <dbReference type="ChEBI" id="CHEBI:57540"/>
    </ligand>
</feature>
<gene>
    <name evidence="15" type="ORF">ACD591_13695</name>
    <name evidence="14" type="ORF">FOE74_18530</name>
</gene>
<dbReference type="EC" id="1.5.1.7" evidence="3"/>
<feature type="active site" description="Proton acceptor" evidence="10">
    <location>
        <position position="75"/>
    </location>
</feature>
<dbReference type="GO" id="GO:0019878">
    <property type="term" value="P:lysine biosynthetic process via aminoadipic acid"/>
    <property type="evidence" value="ECO:0007669"/>
    <property type="project" value="UniProtKB-UniPathway"/>
</dbReference>
<dbReference type="UniPathway" id="UPA00033">
    <property type="reaction ID" value="UER00034"/>
</dbReference>
<dbReference type="InterPro" id="IPR007886">
    <property type="entry name" value="AlaDH/PNT_N"/>
</dbReference>
<dbReference type="InterPro" id="IPR051168">
    <property type="entry name" value="AASS"/>
</dbReference>
<keyword evidence="11" id="KW-0520">NAD</keyword>
<comment type="caution">
    <text evidence="14">The sequence shown here is derived from an EMBL/GenBank/DDBJ whole genome shotgun (WGS) entry which is preliminary data.</text>
</comment>
<dbReference type="InterPro" id="IPR027281">
    <property type="entry name" value="Lys1"/>
</dbReference>
<evidence type="ECO:0000256" key="5">
    <source>
        <dbReference type="ARBA" id="ARBA00022605"/>
    </source>
</evidence>
<dbReference type="Proteomes" id="UP000323866">
    <property type="component" value="Unassembled WGS sequence"/>
</dbReference>
<dbReference type="EMBL" id="VKKZ01000024">
    <property type="protein sequence ID" value="KAA6431095.1"/>
    <property type="molecule type" value="Genomic_DNA"/>
</dbReference>
<accession>A0A5M8Q5D3</accession>
<feature type="domain" description="Alanine dehydrogenase/pyridine nucleotide transhydrogenase N-terminal" evidence="13">
    <location>
        <begin position="7"/>
        <end position="139"/>
    </location>
</feature>
<sequence>MKKLKIGVLREGKVPVDKRVPLTPKKCLEVLQTFPWVQLVVQPSPIRCFSDKEYAELGIPLQEDLSTCDVLFGVKEVPVDQLISNKTYFFFSHTIKKQAHNQKLLQAILAKKITMIDYETITNAKGEREVAFGRWAGIVGAYNGLLTYGRKWNLYYLKPAHECQDMDDMLEEFFKVKTLPSIKIAVTGGGRVTQGALEVLTKMGLRQVSAFDFLYKEFAEPVFAQLRSSDYHVRPDVEVWDSKDFYQNPHLYKSTFKKFYRVTDLLMACAYWNPAAPVLFTQQDMQEPDFKINTIADITCDVDGSIPCTKRVSTIAEPAFDYNPWTDELEEAYSSEKNITVMAVDNLPCELPRNASRDFSRQIIDKIMPHLFNGDQEKVLAHATIAQDGALCERYRYLEDYAYPVGQVPGERAS</sequence>
<evidence type="ECO:0000313" key="15">
    <source>
        <dbReference type="EMBL" id="MFA1772349.1"/>
    </source>
</evidence>
<evidence type="ECO:0000259" key="13">
    <source>
        <dbReference type="SMART" id="SM01003"/>
    </source>
</evidence>
<evidence type="ECO:0000313" key="17">
    <source>
        <dbReference type="Proteomes" id="UP001570846"/>
    </source>
</evidence>
<dbReference type="PANTHER" id="PTHR11133:SF22">
    <property type="entry name" value="ALPHA-AMINOADIPIC SEMIALDEHYDE SYNTHASE, MITOCHONDRIAL"/>
    <property type="match status" value="1"/>
</dbReference>
<dbReference type="SUPFAM" id="SSF52283">
    <property type="entry name" value="Formate/glycerate dehydrogenase catalytic domain-like"/>
    <property type="match status" value="1"/>
</dbReference>
<evidence type="ECO:0000256" key="2">
    <source>
        <dbReference type="ARBA" id="ARBA00011245"/>
    </source>
</evidence>
<keyword evidence="17" id="KW-1185">Reference proteome</keyword>
<dbReference type="Gene3D" id="3.40.50.720">
    <property type="entry name" value="NAD(P)-binding Rossmann-like Domain"/>
    <property type="match status" value="2"/>
</dbReference>
<keyword evidence="5" id="KW-0028">Amino-acid biosynthesis</keyword>
<dbReference type="EMBL" id="JBGOGF010000007">
    <property type="protein sequence ID" value="MFA1772349.1"/>
    <property type="molecule type" value="Genomic_DNA"/>
</dbReference>
<evidence type="ECO:0000256" key="9">
    <source>
        <dbReference type="ARBA" id="ARBA00047860"/>
    </source>
</evidence>
<dbReference type="CDD" id="cd05199">
    <property type="entry name" value="SDH_like"/>
    <property type="match status" value="1"/>
</dbReference>
<feature type="active site" description="Proton donor" evidence="10">
    <location>
        <position position="93"/>
    </location>
</feature>
<comment type="subunit">
    <text evidence="2">Monomer.</text>
</comment>
<evidence type="ECO:0000256" key="11">
    <source>
        <dbReference type="PIRSR" id="PIRSR018250-3"/>
    </source>
</evidence>
<reference evidence="15 17" key="3">
    <citation type="submission" date="2024-08" db="EMBL/GenBank/DDBJ databases">
        <authorList>
            <person name="Wei W."/>
        </authorList>
    </citation>
    <scope>NUCLEOTIDE SEQUENCE [LARGE SCALE GENOMIC DNA]</scope>
    <source>
        <strain evidence="15 17">XU2</strain>
    </source>
</reference>
<evidence type="ECO:0000256" key="6">
    <source>
        <dbReference type="ARBA" id="ARBA00023002"/>
    </source>
</evidence>
<feature type="binding site" evidence="11">
    <location>
        <position position="241"/>
    </location>
    <ligand>
        <name>NAD(+)</name>
        <dbReference type="ChEBI" id="CHEBI:57540"/>
    </ligand>
</feature>
<evidence type="ECO:0000256" key="4">
    <source>
        <dbReference type="ARBA" id="ARBA00021221"/>
    </source>
</evidence>
<dbReference type="PIRSF" id="PIRSF018250">
    <property type="entry name" value="Saccharopine_DH_Lys"/>
    <property type="match status" value="1"/>
</dbReference>
<evidence type="ECO:0000256" key="3">
    <source>
        <dbReference type="ARBA" id="ARBA00012847"/>
    </source>
</evidence>
<protein>
    <recommendedName>
        <fullName evidence="4">Saccharopine dehydrogenase [NAD(+), L-lysine-forming]</fullName>
        <ecNumber evidence="3">1.5.1.7</ecNumber>
    </recommendedName>
    <alternativeName>
        <fullName evidence="8">Lysine--2-oxoglutarate reductase</fullName>
    </alternativeName>
</protein>
<reference evidence="14 16" key="2">
    <citation type="submission" date="2019-09" db="EMBL/GenBank/DDBJ databases">
        <title>A bacterium isolated from glacier soil.</title>
        <authorList>
            <person name="Liu Q."/>
        </authorList>
    </citation>
    <scope>NUCLEOTIDE SEQUENCE [LARGE SCALE GENOMIC DNA]</scope>
    <source>
        <strain evidence="14 16">MDT1-10-3</strain>
    </source>
</reference>
<evidence type="ECO:0000259" key="12">
    <source>
        <dbReference type="SMART" id="SM01002"/>
    </source>
</evidence>
<dbReference type="Pfam" id="PF05222">
    <property type="entry name" value="AlaDh_PNT_N"/>
    <property type="match status" value="1"/>
</dbReference>
<dbReference type="PANTHER" id="PTHR11133">
    <property type="entry name" value="SACCHAROPINE DEHYDROGENASE"/>
    <property type="match status" value="1"/>
</dbReference>
<keyword evidence="7" id="KW-1015">Disulfide bond</keyword>
<proteinExistence type="predicted"/>
<dbReference type="AlphaFoldDB" id="A0A5M8Q5D3"/>
<dbReference type="SMART" id="SM01002">
    <property type="entry name" value="AlaDh_PNT_C"/>
    <property type="match status" value="1"/>
</dbReference>
<feature type="domain" description="Alanine dehydrogenase/pyridine nucleotide transhydrogenase NAD(H)-binding" evidence="12">
    <location>
        <begin position="170"/>
        <end position="343"/>
    </location>
</feature>